<dbReference type="SUPFAM" id="SSF54001">
    <property type="entry name" value="Cysteine proteinases"/>
    <property type="match status" value="1"/>
</dbReference>
<evidence type="ECO:0000256" key="1">
    <source>
        <dbReference type="SAM" id="Phobius"/>
    </source>
</evidence>
<organism evidence="4 5">
    <name type="scientific">Candidatus Woesebacteria bacterium GW2011_GWB1_39_12</name>
    <dbReference type="NCBI Taxonomy" id="1618574"/>
    <lineage>
        <taxon>Bacteria</taxon>
        <taxon>Candidatus Woeseibacteriota</taxon>
    </lineage>
</organism>
<keyword evidence="1" id="KW-0812">Transmembrane</keyword>
<keyword evidence="1" id="KW-0472">Membrane</keyword>
<protein>
    <recommendedName>
        <fullName evidence="3">Transglutaminase-like domain-containing protein</fullName>
    </recommendedName>
</protein>
<dbReference type="PANTHER" id="PTHR33490">
    <property type="entry name" value="BLR5614 PROTEIN-RELATED"/>
    <property type="match status" value="1"/>
</dbReference>
<keyword evidence="1" id="KW-1133">Transmembrane helix</keyword>
<dbReference type="Proteomes" id="UP000033881">
    <property type="component" value="Unassembled WGS sequence"/>
</dbReference>
<dbReference type="Pfam" id="PF01841">
    <property type="entry name" value="Transglut_core"/>
    <property type="match status" value="1"/>
</dbReference>
<feature type="transmembrane region" description="Helical" evidence="1">
    <location>
        <begin position="573"/>
        <end position="595"/>
    </location>
</feature>
<dbReference type="InterPro" id="IPR002931">
    <property type="entry name" value="Transglutaminase-like"/>
</dbReference>
<dbReference type="PANTHER" id="PTHR33490:SF6">
    <property type="entry name" value="SLL1049 PROTEIN"/>
    <property type="match status" value="1"/>
</dbReference>
<dbReference type="EMBL" id="LBWB01000012">
    <property type="protein sequence ID" value="KKR00523.1"/>
    <property type="molecule type" value="Genomic_DNA"/>
</dbReference>
<dbReference type="Gene3D" id="3.10.620.30">
    <property type="match status" value="1"/>
</dbReference>
<name>A0A0G0MBC9_9BACT</name>
<evidence type="ECO:0000256" key="2">
    <source>
        <dbReference type="SAM" id="SignalP"/>
    </source>
</evidence>
<dbReference type="AlphaFoldDB" id="A0A0G0MBC9"/>
<dbReference type="PATRIC" id="fig|1618574.4.peg.1080"/>
<feature type="signal peptide" evidence="2">
    <location>
        <begin position="1"/>
        <end position="21"/>
    </location>
</feature>
<feature type="domain" description="Transglutaminase-like" evidence="3">
    <location>
        <begin position="347"/>
        <end position="418"/>
    </location>
</feature>
<sequence>MIKRLLFFLAFFYLTSQSVQVSQAKNDFGLTTIAEYKVEDTGKTQVTNTITIKNTTSQLLAKSYTLSLSGIEPKNIKAFEEGKKLSVFQLTEGDSVKLRVDFEDTLPGIGKARTFVITYEEETLATKTGDVWEVFIPKLANPQVFDEYKVLLSTTKSFGEEAYISPDAREIIDKDERRIYIFQKEDLINGISAGFGQSQVFSFTLNYHLQNSANKKTQMEIAIPPDTSTQKMFYEEIDPLPANLYQDSDGNWISSYTLLPRQKKLVKVKGSVQIFSKPRKFIQPSTSSLLENTKPQEVWQSDDPGIKELAESLKTPEEIYNYVTKTLVYNYDRVKPEAERLGAKNALANPTNAICTEFTDLFIALARANGIPAREINGYAYSENPKIQPLSFVSDVLHAWPEYWDEELSTWIPVDPTWGATSGIDYFNKLDLRHFSFVIHGKDAFTPYSAGSYKLGDEPQKDVFVSFGKLPEKRTTNINIQASFPKNFFLFSKNVKVTISNPGPTAVYDLIPQIIFDGKVVSSNYTPILPPFAKFETSFKIPYGILAKKAPSKVIINAYRSELSIPTNKNQSIISQILSLSFVLIIIILIVYLRLTRVRIRYILRGSKFKLSNVTFLKKNKGSQN</sequence>
<dbReference type="InterPro" id="IPR038765">
    <property type="entry name" value="Papain-like_cys_pep_sf"/>
</dbReference>
<dbReference type="STRING" id="1618574.UT24_C0012G0145"/>
<gene>
    <name evidence="4" type="ORF">UT24_C0012G0145</name>
</gene>
<evidence type="ECO:0000259" key="3">
    <source>
        <dbReference type="SMART" id="SM00460"/>
    </source>
</evidence>
<keyword evidence="2" id="KW-0732">Signal</keyword>
<proteinExistence type="predicted"/>
<dbReference type="SMART" id="SM00460">
    <property type="entry name" value="TGc"/>
    <property type="match status" value="1"/>
</dbReference>
<reference evidence="4 5" key="1">
    <citation type="journal article" date="2015" name="Nature">
        <title>rRNA introns, odd ribosomes, and small enigmatic genomes across a large radiation of phyla.</title>
        <authorList>
            <person name="Brown C.T."/>
            <person name="Hug L.A."/>
            <person name="Thomas B.C."/>
            <person name="Sharon I."/>
            <person name="Castelle C.J."/>
            <person name="Singh A."/>
            <person name="Wilkins M.J."/>
            <person name="Williams K.H."/>
            <person name="Banfield J.F."/>
        </authorList>
    </citation>
    <scope>NUCLEOTIDE SEQUENCE [LARGE SCALE GENOMIC DNA]</scope>
</reference>
<comment type="caution">
    <text evidence="4">The sequence shown here is derived from an EMBL/GenBank/DDBJ whole genome shotgun (WGS) entry which is preliminary data.</text>
</comment>
<evidence type="ECO:0000313" key="4">
    <source>
        <dbReference type="EMBL" id="KKR00523.1"/>
    </source>
</evidence>
<feature type="chain" id="PRO_5002533473" description="Transglutaminase-like domain-containing protein" evidence="2">
    <location>
        <begin position="22"/>
        <end position="625"/>
    </location>
</feature>
<evidence type="ECO:0000313" key="5">
    <source>
        <dbReference type="Proteomes" id="UP000033881"/>
    </source>
</evidence>
<accession>A0A0G0MBC9</accession>